<dbReference type="Proteomes" id="UP001595593">
    <property type="component" value="Unassembled WGS sequence"/>
</dbReference>
<evidence type="ECO:0000313" key="2">
    <source>
        <dbReference type="EMBL" id="MFC3125240.1"/>
    </source>
</evidence>
<comment type="caution">
    <text evidence="2">The sequence shown here is derived from an EMBL/GenBank/DDBJ whole genome shotgun (WGS) entry which is preliminary data.</text>
</comment>
<sequence length="128" mass="13754">MTRAWTVHPPADDARPGLVLVPERFSWFAATLPPVWMLVNRLWWPLLGFAIFAMAAALLLPAGIAGFAGLSAQVLIGLHAQDLRRWKLARQGRPAAAVVLARDESAALLRALDGRPDWAAAEAGGRAA</sequence>
<dbReference type="EMBL" id="JBHRTN010000008">
    <property type="protein sequence ID" value="MFC3125240.1"/>
    <property type="molecule type" value="Genomic_DNA"/>
</dbReference>
<reference evidence="3" key="1">
    <citation type="journal article" date="2019" name="Int. J. Syst. Evol. Microbiol.">
        <title>The Global Catalogue of Microorganisms (GCM) 10K type strain sequencing project: providing services to taxonomists for standard genome sequencing and annotation.</title>
        <authorList>
            <consortium name="The Broad Institute Genomics Platform"/>
            <consortium name="The Broad Institute Genome Sequencing Center for Infectious Disease"/>
            <person name="Wu L."/>
            <person name="Ma J."/>
        </authorList>
    </citation>
    <scope>NUCLEOTIDE SEQUENCE [LARGE SCALE GENOMIC DNA]</scope>
    <source>
        <strain evidence="3">KCTC 52094</strain>
    </source>
</reference>
<keyword evidence="1" id="KW-0812">Transmembrane</keyword>
<accession>A0ABV7G1B5</accession>
<dbReference type="InterPro" id="IPR024399">
    <property type="entry name" value="DUF2628"/>
</dbReference>
<keyword evidence="1" id="KW-0472">Membrane</keyword>
<organism evidence="2 3">
    <name type="scientific">Teichococcus globiformis</name>
    <dbReference type="NCBI Taxonomy" id="2307229"/>
    <lineage>
        <taxon>Bacteria</taxon>
        <taxon>Pseudomonadati</taxon>
        <taxon>Pseudomonadota</taxon>
        <taxon>Alphaproteobacteria</taxon>
        <taxon>Acetobacterales</taxon>
        <taxon>Roseomonadaceae</taxon>
        <taxon>Roseomonas</taxon>
    </lineage>
</organism>
<proteinExistence type="predicted"/>
<feature type="transmembrane region" description="Helical" evidence="1">
    <location>
        <begin position="42"/>
        <end position="75"/>
    </location>
</feature>
<keyword evidence="3" id="KW-1185">Reference proteome</keyword>
<keyword evidence="1" id="KW-1133">Transmembrane helix</keyword>
<evidence type="ECO:0000256" key="1">
    <source>
        <dbReference type="SAM" id="Phobius"/>
    </source>
</evidence>
<evidence type="ECO:0000313" key="3">
    <source>
        <dbReference type="Proteomes" id="UP001595593"/>
    </source>
</evidence>
<dbReference type="Pfam" id="PF10947">
    <property type="entry name" value="DUF2628"/>
    <property type="match status" value="1"/>
</dbReference>
<dbReference type="RefSeq" id="WP_379595792.1">
    <property type="nucleotide sequence ID" value="NZ_JBHRTN010000008.1"/>
</dbReference>
<gene>
    <name evidence="2" type="ORF">ACFOD4_09215</name>
</gene>
<protein>
    <submittedName>
        <fullName evidence="2">DUF2628 domain-containing protein</fullName>
    </submittedName>
</protein>
<name>A0ABV7G1B5_9PROT</name>